<comment type="catalytic activity">
    <reaction evidence="1">
        <text>Endotype eliminative cleavage of L-alpha-rhamnopyranosyl-(1-&gt;4)-alpha-D-galactopyranosyluronic acid bonds of rhamnogalacturonan I domains in ramified hairy regions of pectin leaving L-rhamnopyranose at the reducing end and 4-deoxy-4,5-unsaturated D-galactopyranosyluronic acid at the non-reducing end.</text>
        <dbReference type="EC" id="4.2.2.23"/>
    </reaction>
</comment>
<keyword evidence="7 11" id="KW-0456">Lyase</keyword>
<dbReference type="GO" id="GO:0030246">
    <property type="term" value="F:carbohydrate binding"/>
    <property type="evidence" value="ECO:0007669"/>
    <property type="project" value="InterPro"/>
</dbReference>
<feature type="domain" description="Rhamnogalacturonan lyase" evidence="9">
    <location>
        <begin position="406"/>
        <end position="475"/>
    </location>
</feature>
<comment type="subcellular location">
    <subcellularLocation>
        <location evidence="2">Secreted</location>
    </subcellularLocation>
</comment>
<name>A0A8B8M7M1_ABRPR</name>
<dbReference type="GeneID" id="113871628"/>
<feature type="domain" description="Rhamnogalacturonan lyase" evidence="8">
    <location>
        <begin position="492"/>
        <end position="681"/>
    </location>
</feature>
<dbReference type="EC" id="4.2.2.23" evidence="4"/>
<dbReference type="Pfam" id="PF14686">
    <property type="entry name" value="fn3_3"/>
    <property type="match status" value="1"/>
</dbReference>
<dbReference type="InterPro" id="IPR051850">
    <property type="entry name" value="Polysacch_Lyase_4"/>
</dbReference>
<evidence type="ECO:0000256" key="4">
    <source>
        <dbReference type="ARBA" id="ARBA00012437"/>
    </source>
</evidence>
<dbReference type="CDD" id="cd10320">
    <property type="entry name" value="RGL4_N"/>
    <property type="match status" value="1"/>
</dbReference>
<dbReference type="OrthoDB" id="2130367at2759"/>
<dbReference type="PANTHER" id="PTHR32018:SF53">
    <property type="entry name" value="RHAMNOGALACTURONAN ENDOLYASE"/>
    <property type="match status" value="1"/>
</dbReference>
<keyword evidence="6" id="KW-0732">Signal</keyword>
<evidence type="ECO:0000256" key="3">
    <source>
        <dbReference type="ARBA" id="ARBA00010418"/>
    </source>
</evidence>
<dbReference type="InterPro" id="IPR011013">
    <property type="entry name" value="Gal_mutarotase_sf_dom"/>
</dbReference>
<dbReference type="SUPFAM" id="SSF74650">
    <property type="entry name" value="Galactose mutarotase-like"/>
    <property type="match status" value="1"/>
</dbReference>
<dbReference type="RefSeq" id="XP_027364525.1">
    <property type="nucleotide sequence ID" value="XM_027508724.1"/>
</dbReference>
<gene>
    <name evidence="11" type="primary">LOC113871628</name>
</gene>
<dbReference type="GO" id="GO:0005975">
    <property type="term" value="P:carbohydrate metabolic process"/>
    <property type="evidence" value="ECO:0007669"/>
    <property type="project" value="InterPro"/>
</dbReference>
<comment type="similarity">
    <text evidence="3">Belongs to the polysaccharide lyase 4 family.</text>
</comment>
<evidence type="ECO:0000313" key="11">
    <source>
        <dbReference type="RefSeq" id="XP_027364525.1"/>
    </source>
</evidence>
<dbReference type="GO" id="GO:0102210">
    <property type="term" value="F:rhamnogalacturonan endolyase activity"/>
    <property type="evidence" value="ECO:0007669"/>
    <property type="project" value="UniProtKB-EC"/>
</dbReference>
<dbReference type="AlphaFoldDB" id="A0A8B8M7M1"/>
<dbReference type="FunFam" id="2.60.40.1120:FF:000033">
    <property type="entry name" value="Rhamnogalacturonate lyase B"/>
    <property type="match status" value="1"/>
</dbReference>
<dbReference type="InterPro" id="IPR013784">
    <property type="entry name" value="Carb-bd-like_fold"/>
</dbReference>
<dbReference type="PANTHER" id="PTHR32018">
    <property type="entry name" value="RHAMNOGALACTURONATE LYASE FAMILY PROTEIN"/>
    <property type="match status" value="1"/>
</dbReference>
<evidence type="ECO:0000259" key="8">
    <source>
        <dbReference type="Pfam" id="PF14683"/>
    </source>
</evidence>
<accession>A0A8B8M7M1</accession>
<reference evidence="11" key="2">
    <citation type="submission" date="2025-08" db="UniProtKB">
        <authorList>
            <consortium name="RefSeq"/>
        </authorList>
    </citation>
    <scope>IDENTIFICATION</scope>
    <source>
        <tissue evidence="11">Young leaves</tissue>
    </source>
</reference>
<dbReference type="PROSITE" id="PS51257">
    <property type="entry name" value="PROKAR_LIPOPROTEIN"/>
    <property type="match status" value="1"/>
</dbReference>
<dbReference type="CDD" id="cd10316">
    <property type="entry name" value="RGL4_M"/>
    <property type="match status" value="1"/>
</dbReference>
<dbReference type="GO" id="GO:0005576">
    <property type="term" value="C:extracellular region"/>
    <property type="evidence" value="ECO:0007669"/>
    <property type="project" value="UniProtKB-SubCell"/>
</dbReference>
<proteinExistence type="inferred from homology"/>
<dbReference type="Pfam" id="PF14683">
    <property type="entry name" value="CBM-like"/>
    <property type="match status" value="1"/>
</dbReference>
<dbReference type="Gene3D" id="2.70.98.10">
    <property type="match status" value="1"/>
</dbReference>
<dbReference type="InterPro" id="IPR029413">
    <property type="entry name" value="RG-lyase_II"/>
</dbReference>
<dbReference type="InterPro" id="IPR010325">
    <property type="entry name" value="Rhamnogal_lyase"/>
</dbReference>
<evidence type="ECO:0000256" key="1">
    <source>
        <dbReference type="ARBA" id="ARBA00001324"/>
    </source>
</evidence>
<keyword evidence="5" id="KW-0964">Secreted</keyword>
<dbReference type="SUPFAM" id="SSF49452">
    <property type="entry name" value="Starch-binding domain-like"/>
    <property type="match status" value="1"/>
</dbReference>
<dbReference type="SUPFAM" id="SSF49785">
    <property type="entry name" value="Galactose-binding domain-like"/>
    <property type="match status" value="1"/>
</dbReference>
<keyword evidence="10" id="KW-1185">Reference proteome</keyword>
<dbReference type="Pfam" id="PF06045">
    <property type="entry name" value="Rhamnogal_lyase"/>
    <property type="match status" value="1"/>
</dbReference>
<dbReference type="KEGG" id="aprc:113871628"/>
<evidence type="ECO:0000256" key="6">
    <source>
        <dbReference type="ARBA" id="ARBA00022729"/>
    </source>
</evidence>
<organism evidence="10 11">
    <name type="scientific">Abrus precatorius</name>
    <name type="common">Indian licorice</name>
    <name type="synonym">Glycine abrus</name>
    <dbReference type="NCBI Taxonomy" id="3816"/>
    <lineage>
        <taxon>Eukaryota</taxon>
        <taxon>Viridiplantae</taxon>
        <taxon>Streptophyta</taxon>
        <taxon>Embryophyta</taxon>
        <taxon>Tracheophyta</taxon>
        <taxon>Spermatophyta</taxon>
        <taxon>Magnoliopsida</taxon>
        <taxon>eudicotyledons</taxon>
        <taxon>Gunneridae</taxon>
        <taxon>Pentapetalae</taxon>
        <taxon>rosids</taxon>
        <taxon>fabids</taxon>
        <taxon>Fabales</taxon>
        <taxon>Fabaceae</taxon>
        <taxon>Papilionoideae</taxon>
        <taxon>50 kb inversion clade</taxon>
        <taxon>NPAAA clade</taxon>
        <taxon>indigoferoid/millettioid clade</taxon>
        <taxon>Abreae</taxon>
        <taxon>Abrus</taxon>
    </lineage>
</organism>
<dbReference type="Gene3D" id="2.60.120.260">
    <property type="entry name" value="Galactose-binding domain-like"/>
    <property type="match status" value="1"/>
</dbReference>
<dbReference type="InterPro" id="IPR014718">
    <property type="entry name" value="GH-type_carb-bd"/>
</dbReference>
<dbReference type="Gene3D" id="2.60.40.1120">
    <property type="entry name" value="Carboxypeptidase-like, regulatory domain"/>
    <property type="match status" value="1"/>
</dbReference>
<protein>
    <recommendedName>
        <fullName evidence="4">rhamnogalacturonan endolyase</fullName>
        <ecNumber evidence="4">4.2.2.23</ecNumber>
    </recommendedName>
</protein>
<evidence type="ECO:0000259" key="9">
    <source>
        <dbReference type="Pfam" id="PF14686"/>
    </source>
</evidence>
<evidence type="ECO:0000256" key="5">
    <source>
        <dbReference type="ARBA" id="ARBA00022525"/>
    </source>
</evidence>
<dbReference type="InterPro" id="IPR029411">
    <property type="entry name" value="RG-lyase_III"/>
</dbReference>
<sequence length="689" mass="78531">MKKKVMGKKRQWVSFFWWFGMTLQLCFLLGACSEKTSFRRSLREIKSPEPTSHAAVTLDAENHEQLVVDNGIVSVTLSRPEGYVLGISYNGIDNILETGNEDQDRGYLDVVWNEPGKPSTFQRIHGTNFSVIAADENLVEVSFLRTWTSSMNGSSVSINIDIRYILRSGDSGFYSYAIFDRPEGLPAVEVDQIRIVFKLSNDRFQYMAISDERQRSMPTMRDRETGEILAYPEAVLLTRPMNAEFRGEVDDKYQYSCENTDNTVHGWMSLDSDAPVGFWMITPSNEFRNAGPIKQDLTSHVGPITLSMFVSTHYAGKEVTMAFQEGETYKKVFGPVFVYVNSASSENDTLSLWSDAVQQQSKEVKSWPYDFPRSEDFLPPNQRGTVQGRLLVQDRYIKGGRFQYANDAYVGLALPGEAGSWQKESKGYQFWTQADTEGYFVINNVVPGEYNLYAWFPGFIGDYRYNGTISMSPGGIMKLDSLVYSPPRNGATIWEIGVPDRSAAEFYVPDPYPTLMNKLYNEQRRDKFRQYGLWERYADLYPNDDLIYTVGVNNYHKDWFFAHVTRNTGNKTYQPTTWQIIFVHRNEIISGNYTLQLALACAADADLQVRFNDPGAYPPHFATGRIGGDNAIARHGIHGLHRLFSIDVPSNLFVKGKNTIYLRQSRAINPFQGVMYDYIRLERPPIPTT</sequence>
<dbReference type="Proteomes" id="UP000694853">
    <property type="component" value="Unplaced"/>
</dbReference>
<evidence type="ECO:0000313" key="10">
    <source>
        <dbReference type="Proteomes" id="UP000694853"/>
    </source>
</evidence>
<dbReference type="CDD" id="cd10317">
    <property type="entry name" value="RGL4_C"/>
    <property type="match status" value="1"/>
</dbReference>
<reference evidence="10" key="1">
    <citation type="journal article" date="2019" name="Toxins">
        <title>Detection of Abrin-Like and Prepropulchellin-Like Toxin Genes and Transcripts Using Whole Genome Sequencing and Full-Length Transcript Sequencing of Abrus precatorius.</title>
        <authorList>
            <person name="Hovde B.T."/>
            <person name="Daligault H.E."/>
            <person name="Hanschen E.R."/>
            <person name="Kunde Y.A."/>
            <person name="Johnson M.B."/>
            <person name="Starkenburg S.R."/>
            <person name="Johnson S.L."/>
        </authorList>
    </citation>
    <scope>NUCLEOTIDE SEQUENCE [LARGE SCALE GENOMIC DNA]</scope>
</reference>
<dbReference type="InterPro" id="IPR008979">
    <property type="entry name" value="Galactose-bd-like_sf"/>
</dbReference>
<evidence type="ECO:0000256" key="2">
    <source>
        <dbReference type="ARBA" id="ARBA00004613"/>
    </source>
</evidence>
<evidence type="ECO:0000256" key="7">
    <source>
        <dbReference type="ARBA" id="ARBA00023239"/>
    </source>
</evidence>